<dbReference type="NCBIfam" id="TIGR02603">
    <property type="entry name" value="CxxCH_TIGR02603"/>
    <property type="match status" value="1"/>
</dbReference>
<dbReference type="InterPro" id="IPR013427">
    <property type="entry name" value="Haem-bd_dom_put"/>
</dbReference>
<feature type="domain" description="Cytochrome c" evidence="6">
    <location>
        <begin position="1131"/>
        <end position="1264"/>
    </location>
</feature>
<dbReference type="SUPFAM" id="SSF46626">
    <property type="entry name" value="Cytochrome c"/>
    <property type="match status" value="1"/>
</dbReference>
<evidence type="ECO:0000256" key="5">
    <source>
        <dbReference type="SAM" id="SignalP"/>
    </source>
</evidence>
<dbReference type="InterPro" id="IPR029010">
    <property type="entry name" value="ThuA-like"/>
</dbReference>
<name>A0A6M5YK32_9BACT</name>
<dbReference type="GO" id="GO:0016787">
    <property type="term" value="F:hydrolase activity"/>
    <property type="evidence" value="ECO:0007669"/>
    <property type="project" value="UniProtKB-KW"/>
</dbReference>
<dbReference type="PANTHER" id="PTHR33546">
    <property type="entry name" value="LARGE, MULTIFUNCTIONAL SECRETED PROTEIN-RELATED"/>
    <property type="match status" value="1"/>
</dbReference>
<dbReference type="InterPro" id="IPR029062">
    <property type="entry name" value="Class_I_gatase-like"/>
</dbReference>
<dbReference type="Proteomes" id="UP000503447">
    <property type="component" value="Chromosome"/>
</dbReference>
<keyword evidence="5" id="KW-0732">Signal</keyword>
<dbReference type="InterPro" id="IPR009056">
    <property type="entry name" value="Cyt_c-like_dom"/>
</dbReference>
<feature type="chain" id="PRO_5026794413" evidence="5">
    <location>
        <begin position="23"/>
        <end position="1455"/>
    </location>
</feature>
<dbReference type="Pfam" id="PF06283">
    <property type="entry name" value="ThuA"/>
    <property type="match status" value="1"/>
</dbReference>
<protein>
    <submittedName>
        <fullName evidence="7">Beta-propeller-type glycoside hydrolase</fullName>
    </submittedName>
</protein>
<dbReference type="GO" id="GO:0046872">
    <property type="term" value="F:metal ion binding"/>
    <property type="evidence" value="ECO:0007669"/>
    <property type="project" value="UniProtKB-KW"/>
</dbReference>
<evidence type="ECO:0000256" key="3">
    <source>
        <dbReference type="ARBA" id="ARBA00023004"/>
    </source>
</evidence>
<dbReference type="GO" id="GO:0009055">
    <property type="term" value="F:electron transfer activity"/>
    <property type="evidence" value="ECO:0007669"/>
    <property type="project" value="InterPro"/>
</dbReference>
<evidence type="ECO:0000313" key="8">
    <source>
        <dbReference type="Proteomes" id="UP000503447"/>
    </source>
</evidence>
<dbReference type="InterPro" id="IPR011041">
    <property type="entry name" value="Quinoprot_gluc/sorb_DH_b-prop"/>
</dbReference>
<keyword evidence="3 4" id="KW-0408">Iron</keyword>
<accession>A0A6M5YK32</accession>
<dbReference type="InterPro" id="IPR036909">
    <property type="entry name" value="Cyt_c-like_dom_sf"/>
</dbReference>
<dbReference type="Pfam" id="PF23500">
    <property type="entry name" value="DUF7133"/>
    <property type="match status" value="1"/>
</dbReference>
<dbReference type="SUPFAM" id="SSF50952">
    <property type="entry name" value="Soluble quinoprotein glucose dehydrogenase"/>
    <property type="match status" value="1"/>
</dbReference>
<keyword evidence="2 4" id="KW-0479">Metal-binding</keyword>
<dbReference type="InterPro" id="IPR011042">
    <property type="entry name" value="6-blade_b-propeller_TolB-like"/>
</dbReference>
<sequence>MRVLSLLVLFATMGLSLPHAGAAEPAKLKVLFLGDGGHHQPAARFKQLQPVFATRGIELTYTDKLDDLNAKTLGGYDALMIYANHTKISPEQEKALVEYVEGGKALVPVHCASYCFLNSPKYIELVGAQFRSHGTGTFRTETVKADHPIMKGFKSFSSWDETYVHTKHNEKDRTVLEVRAEGELKEPWTWVRTQGKGRVFYTAWGHDSRTWEQPGFQNLLERGVRWSVGQDPALAGAYFDAPEMTQPRKDVKPFEYADAKVPFYPARGGSGGPLSKMQKPLSVEESMKHFVTPVDFEMKVFVTEKELGGKPIAMAWDEQGRLYVAVTVDYPNEMQRPGEGRDKILLCEDTDGNGVCDKVTVFADKLSIPTSVLPYAGGLIVHQAPVTLFLKDTNGDGKADVRQELFRGWSTGDTHAGPSNLHYGFDNWIYGSVGYAGFNGTVGNERHNFRQGFYRFKVEPAAPASTDSPLKVTKLEFLRSTSNNTWGLCFDESGELFGSTANGCPFVHMPIPNRYYEKVKGLAPTVLQNIAADNHIEPITDKVRQVDFHGGFTAASNVSIYTARTYPREYWNRTAFISEPTGHLTATMTFQPSGASFRAKYGWNLVASDDEWSSPIDAQVGPDGHMWVIDWYAFIVQHNPTPAGFKNGRGNAYETELRDKTHGRIYRVVYTKAKEEKPFTLKDATPEKLVETLKHPNMTWRLHAQRLLVDRGKADVEEALRKLVQDKTVDETGSNAGAIHAAWALLSINGTLDLAAFKHPSANVRRAAYQVLASLGKAGDNPSITGLIADALSTDPATSVRLAAALAAATLPPATEPDESPLASTIASELVASGADRVQQEALLGAAATRPGLVLAATVVRNSQTTQKGLAAVELLAKHYAAGGGDAALPLLLRSLSSKNAQPDNVTAVISGLSAGWPAGKSANLTPEGEKAIAQLLTGLPVASRGKLIKLASTWKVKGIDEQLAAITKTAFATLADAKAKDADRIAAAQQVIEFQPDSDDAATKLLAAVTTDTSDSLAVGILESLSQSKAKGVGSAVVGKLRDLPTSARPAALRLVLAKADSAKAFLDAVEKGTLRFDMLALDQRTGLASHPDKDVSERARKLLALGGGLPSPDRQKVIEELKDALAKPGDVANGKKMFLAHCAKCHKHGNDGTAIGPELTGFGVHPKEEVTIAILDPSRSVEGNFKLYRVTTADDRSVLGILGAQTGTSVEIIDAEAKRHTLAKSDIVTMKETDKSLMPEGFEKVMKPAELADLLEFLSQKGKYVPLILDKVATAVSTKGMFYDERADGERLVFSDWKPKSVGPVPFVLVDPQKDTVKNVVLLHSPNGAIPPKMPKSVSLPFNGKAKAVHILGGVGGWAAPYNNEKTVSMIVRLTYEDGKTEDHELKNAVHIADYIQKVDVPGSKFAFSLRGQQVRYLTVEAKRPDAVVKTIELVKGPDQTAPIVMAVTVETP</sequence>
<proteinExistence type="predicted"/>
<dbReference type="SUPFAM" id="SSF52317">
    <property type="entry name" value="Class I glutamine amidotransferase-like"/>
    <property type="match status" value="1"/>
</dbReference>
<dbReference type="Gene3D" id="2.120.10.30">
    <property type="entry name" value="TolB, C-terminal domain"/>
    <property type="match status" value="1"/>
</dbReference>
<evidence type="ECO:0000313" key="7">
    <source>
        <dbReference type="EMBL" id="QJW94325.1"/>
    </source>
</evidence>
<dbReference type="SUPFAM" id="SSF48371">
    <property type="entry name" value="ARM repeat"/>
    <property type="match status" value="2"/>
</dbReference>
<dbReference type="PANTHER" id="PTHR33546:SF1">
    <property type="entry name" value="LARGE, MULTIFUNCTIONAL SECRETED PROTEIN"/>
    <property type="match status" value="1"/>
</dbReference>
<dbReference type="RefSeq" id="WP_171470349.1">
    <property type="nucleotide sequence ID" value="NZ_CP053452.2"/>
</dbReference>
<dbReference type="EMBL" id="CP053452">
    <property type="protein sequence ID" value="QJW94325.1"/>
    <property type="molecule type" value="Genomic_DNA"/>
</dbReference>
<gene>
    <name evidence="7" type="ORF">FTUN_1845</name>
</gene>
<evidence type="ECO:0000256" key="1">
    <source>
        <dbReference type="ARBA" id="ARBA00022617"/>
    </source>
</evidence>
<dbReference type="PROSITE" id="PS51007">
    <property type="entry name" value="CYTC"/>
    <property type="match status" value="1"/>
</dbReference>
<dbReference type="InterPro" id="IPR016024">
    <property type="entry name" value="ARM-type_fold"/>
</dbReference>
<dbReference type="GO" id="GO:0020037">
    <property type="term" value="F:heme binding"/>
    <property type="evidence" value="ECO:0007669"/>
    <property type="project" value="InterPro"/>
</dbReference>
<dbReference type="Gene3D" id="1.10.760.10">
    <property type="entry name" value="Cytochrome c-like domain"/>
    <property type="match status" value="1"/>
</dbReference>
<keyword evidence="8" id="KW-1185">Reference proteome</keyword>
<organism evidence="7 8">
    <name type="scientific">Frigoriglobus tundricola</name>
    <dbReference type="NCBI Taxonomy" id="2774151"/>
    <lineage>
        <taxon>Bacteria</taxon>
        <taxon>Pseudomonadati</taxon>
        <taxon>Planctomycetota</taxon>
        <taxon>Planctomycetia</taxon>
        <taxon>Gemmatales</taxon>
        <taxon>Gemmataceae</taxon>
        <taxon>Frigoriglobus</taxon>
    </lineage>
</organism>
<dbReference type="InterPro" id="IPR013428">
    <property type="entry name" value="Membrane-bound_put_N"/>
</dbReference>
<feature type="signal peptide" evidence="5">
    <location>
        <begin position="1"/>
        <end position="22"/>
    </location>
</feature>
<reference evidence="8" key="1">
    <citation type="submission" date="2020-05" db="EMBL/GenBank/DDBJ databases">
        <title>Frigoriglobus tundricola gen. nov., sp. nov., a psychrotolerant cellulolytic planctomycete of the family Gemmataceae with two divergent copies of 16S rRNA gene.</title>
        <authorList>
            <person name="Kulichevskaya I.S."/>
            <person name="Ivanova A.A."/>
            <person name="Naumoff D.G."/>
            <person name="Beletsky A.V."/>
            <person name="Rijpstra W.I.C."/>
            <person name="Sinninghe Damste J.S."/>
            <person name="Mardanov A.V."/>
            <person name="Ravin N.V."/>
            <person name="Dedysh S.N."/>
        </authorList>
    </citation>
    <scope>NUCLEOTIDE SEQUENCE [LARGE SCALE GENOMIC DNA]</scope>
    <source>
        <strain evidence="8">PL17</strain>
    </source>
</reference>
<evidence type="ECO:0000256" key="2">
    <source>
        <dbReference type="ARBA" id="ARBA00022723"/>
    </source>
</evidence>
<keyword evidence="1 4" id="KW-0349">Heme</keyword>
<dbReference type="InterPro" id="IPR055557">
    <property type="entry name" value="DUF7133"/>
</dbReference>
<dbReference type="Gene3D" id="3.40.50.880">
    <property type="match status" value="1"/>
</dbReference>
<dbReference type="Gene3D" id="1.25.10.10">
    <property type="entry name" value="Leucine-rich Repeat Variant"/>
    <property type="match status" value="1"/>
</dbReference>
<keyword evidence="7" id="KW-0378">Hydrolase</keyword>
<dbReference type="KEGG" id="ftj:FTUN_1845"/>
<dbReference type="InterPro" id="IPR011989">
    <property type="entry name" value="ARM-like"/>
</dbReference>
<evidence type="ECO:0000256" key="4">
    <source>
        <dbReference type="PROSITE-ProRule" id="PRU00433"/>
    </source>
</evidence>
<dbReference type="NCBIfam" id="TIGR02604">
    <property type="entry name" value="Piru_Ver_Nterm"/>
    <property type="match status" value="1"/>
</dbReference>
<evidence type="ECO:0000259" key="6">
    <source>
        <dbReference type="PROSITE" id="PS51007"/>
    </source>
</evidence>